<evidence type="ECO:0000256" key="1">
    <source>
        <dbReference type="SAM" id="MobiDB-lite"/>
    </source>
</evidence>
<accession>A0A6J2DYL5</accession>
<feature type="compositionally biased region" description="Basic residues" evidence="1">
    <location>
        <begin position="128"/>
        <end position="138"/>
    </location>
</feature>
<dbReference type="Proteomes" id="UP000515165">
    <property type="component" value="Chromosome 5"/>
</dbReference>
<feature type="compositionally biased region" description="Low complexity" evidence="1">
    <location>
        <begin position="1"/>
        <end position="11"/>
    </location>
</feature>
<dbReference type="AlphaFoldDB" id="A0A6J2DYL5"/>
<proteinExistence type="predicted"/>
<feature type="compositionally biased region" description="Basic and acidic residues" evidence="1">
    <location>
        <begin position="12"/>
        <end position="22"/>
    </location>
</feature>
<evidence type="ECO:0000313" key="2">
    <source>
        <dbReference type="Proteomes" id="UP000515165"/>
    </source>
</evidence>
<dbReference type="GeneID" id="113928877"/>
<feature type="compositionally biased region" description="Basic and acidic residues" evidence="1">
    <location>
        <begin position="30"/>
        <end position="59"/>
    </location>
</feature>
<dbReference type="RefSeq" id="XP_027460921.1">
    <property type="nucleotide sequence ID" value="XM_027605120.1"/>
</dbReference>
<feature type="compositionally biased region" description="Low complexity" evidence="1">
    <location>
        <begin position="68"/>
        <end position="122"/>
    </location>
</feature>
<gene>
    <name evidence="3" type="primary">LOC113928877</name>
</gene>
<dbReference type="KEGG" id="zca:113928877"/>
<reference evidence="3" key="1">
    <citation type="submission" date="2025-08" db="UniProtKB">
        <authorList>
            <consortium name="RefSeq"/>
        </authorList>
    </citation>
    <scope>IDENTIFICATION</scope>
    <source>
        <tissue evidence="3">Blood</tissue>
    </source>
</reference>
<protein>
    <submittedName>
        <fullName evidence="3">RNA-binding protein with serine-rich domain 1-like</fullName>
    </submittedName>
</protein>
<evidence type="ECO:0000313" key="3">
    <source>
        <dbReference type="RefSeq" id="XP_027460921.1"/>
    </source>
</evidence>
<sequence>MGKIRALASAAEESRRRPRQWEDGSFSYQHTDHSDEKSKDHAKEKGAPTEWSEKDGNRDKTRKKQSPSRDGSSTRSRSSSTSSTSTGLSNASSSSSVSSCWGSSSMSYSSNSSSSSSSTSTSGCWHDKRWHSSSKSKPPKRDEKSFP</sequence>
<organism evidence="2 3">
    <name type="scientific">Zalophus californianus</name>
    <name type="common">California sealion</name>
    <dbReference type="NCBI Taxonomy" id="9704"/>
    <lineage>
        <taxon>Eukaryota</taxon>
        <taxon>Metazoa</taxon>
        <taxon>Chordata</taxon>
        <taxon>Craniata</taxon>
        <taxon>Vertebrata</taxon>
        <taxon>Euteleostomi</taxon>
        <taxon>Mammalia</taxon>
        <taxon>Eutheria</taxon>
        <taxon>Laurasiatheria</taxon>
        <taxon>Carnivora</taxon>
        <taxon>Caniformia</taxon>
        <taxon>Pinnipedia</taxon>
        <taxon>Otariidae</taxon>
        <taxon>Zalophus</taxon>
    </lineage>
</organism>
<name>A0A6J2DYL5_ZALCA</name>
<keyword evidence="2" id="KW-1185">Reference proteome</keyword>
<feature type="region of interest" description="Disordered" evidence="1">
    <location>
        <begin position="1"/>
        <end position="147"/>
    </location>
</feature>